<evidence type="ECO:0000313" key="2">
    <source>
        <dbReference type="EMBL" id="NIK73036.1"/>
    </source>
</evidence>
<dbReference type="Proteomes" id="UP000537126">
    <property type="component" value="Unassembled WGS sequence"/>
</dbReference>
<name>A0A846MNB8_9BACT</name>
<dbReference type="EMBL" id="JAASRN010000001">
    <property type="protein sequence ID" value="NIK73036.1"/>
    <property type="molecule type" value="Genomic_DNA"/>
</dbReference>
<keyword evidence="3" id="KW-1185">Reference proteome</keyword>
<accession>A0A846MNB8</accession>
<sequence length="255" mass="28321">MCKKRIHRLLFLQLCLASVFLHFACNLSFERVSKVATLPTLRATPREIELRGALMDVSPADTIVEYGFLLAIDKDPTAFEPDTVLKVAQGAFTEPRVFSKRFPVAALIGVKEKAIIARAYAVKSSGEILLGGVERYVLSFAFVNNVNLTPTSLSFDIVLFFGDSCRANVLELFGSPYGVLLGSGREVTLLNALDKREFVIGDDELSACLFASALVKQVSFNNLKPATLYFLRFYWVDSLRVPHYGEPYPLVTPKQ</sequence>
<gene>
    <name evidence="2" type="ORF">FHS56_000522</name>
</gene>
<evidence type="ECO:0000313" key="3">
    <source>
        <dbReference type="Proteomes" id="UP000537126"/>
    </source>
</evidence>
<comment type="caution">
    <text evidence="2">The sequence shown here is derived from an EMBL/GenBank/DDBJ whole genome shotgun (WGS) entry which is preliminary data.</text>
</comment>
<feature type="signal peptide" evidence="1">
    <location>
        <begin position="1"/>
        <end position="24"/>
    </location>
</feature>
<reference evidence="2 3" key="1">
    <citation type="submission" date="2020-03" db="EMBL/GenBank/DDBJ databases">
        <title>Genomic Encyclopedia of Type Strains, Phase IV (KMG-IV): sequencing the most valuable type-strain genomes for metagenomic binning, comparative biology and taxonomic classification.</title>
        <authorList>
            <person name="Goeker M."/>
        </authorList>
    </citation>
    <scope>NUCLEOTIDE SEQUENCE [LARGE SCALE GENOMIC DNA]</scope>
    <source>
        <strain evidence="2 3">DSM 5718</strain>
    </source>
</reference>
<protein>
    <recommendedName>
        <fullName evidence="4">DUF4397 domain-containing protein</fullName>
    </recommendedName>
</protein>
<evidence type="ECO:0008006" key="4">
    <source>
        <dbReference type="Google" id="ProtNLM"/>
    </source>
</evidence>
<organism evidence="2 3">
    <name type="scientific">Thermonema lapsum</name>
    <dbReference type="NCBI Taxonomy" id="28195"/>
    <lineage>
        <taxon>Bacteria</taxon>
        <taxon>Pseudomonadati</taxon>
        <taxon>Bacteroidota</taxon>
        <taxon>Cytophagia</taxon>
        <taxon>Cytophagales</taxon>
        <taxon>Thermonemataceae</taxon>
        <taxon>Thermonema</taxon>
    </lineage>
</organism>
<proteinExistence type="predicted"/>
<dbReference type="RefSeq" id="WP_166918316.1">
    <property type="nucleotide sequence ID" value="NZ_JAASRN010000001.1"/>
</dbReference>
<keyword evidence="1" id="KW-0732">Signal</keyword>
<feature type="chain" id="PRO_5032528542" description="DUF4397 domain-containing protein" evidence="1">
    <location>
        <begin position="25"/>
        <end position="255"/>
    </location>
</feature>
<evidence type="ECO:0000256" key="1">
    <source>
        <dbReference type="SAM" id="SignalP"/>
    </source>
</evidence>
<dbReference type="AlphaFoldDB" id="A0A846MNB8"/>